<keyword evidence="1" id="KW-0472">Membrane</keyword>
<accession>A0A380KY32</accession>
<dbReference type="EMBL" id="UHFR01000005">
    <property type="protein sequence ID" value="SUN76618.1"/>
    <property type="molecule type" value="Genomic_DNA"/>
</dbReference>
<sequence>MKKITLLMIYLLFIWFTLDITGLKIGSSLIVSSAFKDEPIDLIFWIIFLICILFFIFKDRMGRFLLGIFILFWTIIQFSMYFSFDVKAIKKYNIFFNNTYRFFPFSEKFLIKDAYHIILDILILCTLISLIIFILSDYIDGKKYNNLFMKSIDKS</sequence>
<evidence type="ECO:0000313" key="2">
    <source>
        <dbReference type="EMBL" id="SUN76618.1"/>
    </source>
</evidence>
<feature type="transmembrane region" description="Helical" evidence="1">
    <location>
        <begin position="114"/>
        <end position="135"/>
    </location>
</feature>
<feature type="transmembrane region" description="Helical" evidence="1">
    <location>
        <begin position="42"/>
        <end position="57"/>
    </location>
</feature>
<dbReference type="OrthoDB" id="3078706at2"/>
<evidence type="ECO:0000256" key="1">
    <source>
        <dbReference type="SAM" id="Phobius"/>
    </source>
</evidence>
<feature type="transmembrane region" description="Helical" evidence="1">
    <location>
        <begin position="7"/>
        <end position="30"/>
    </location>
</feature>
<organism evidence="2 3">
    <name type="scientific">Streptococcus massiliensis</name>
    <dbReference type="NCBI Taxonomy" id="313439"/>
    <lineage>
        <taxon>Bacteria</taxon>
        <taxon>Bacillati</taxon>
        <taxon>Bacillota</taxon>
        <taxon>Bacilli</taxon>
        <taxon>Lactobacillales</taxon>
        <taxon>Streptococcaceae</taxon>
        <taxon>Streptococcus</taxon>
    </lineage>
</organism>
<dbReference type="AlphaFoldDB" id="A0A380KY32"/>
<keyword evidence="1" id="KW-1133">Transmembrane helix</keyword>
<name>A0A380KY32_9STRE</name>
<reference evidence="2" key="1">
    <citation type="submission" date="2018-06" db="EMBL/GenBank/DDBJ databases">
        <authorList>
            <consortium name="Pathogen Informatics"/>
            <person name="Doyle S."/>
        </authorList>
    </citation>
    <scope>NUCLEOTIDE SEQUENCE [LARGE SCALE GENOMIC DNA]</scope>
    <source>
        <strain evidence="2">NCTC13765</strain>
    </source>
</reference>
<evidence type="ECO:0000313" key="3">
    <source>
        <dbReference type="Proteomes" id="UP000254634"/>
    </source>
</evidence>
<proteinExistence type="predicted"/>
<keyword evidence="1" id="KW-0812">Transmembrane</keyword>
<dbReference type="RefSeq" id="WP_018371756.1">
    <property type="nucleotide sequence ID" value="NZ_UHFR01000005.1"/>
</dbReference>
<dbReference type="STRING" id="1123307.GCA_000380065_01058"/>
<keyword evidence="3" id="KW-1185">Reference proteome</keyword>
<gene>
    <name evidence="2" type="ORF">NCTC13765_01114</name>
</gene>
<dbReference type="Proteomes" id="UP000254634">
    <property type="component" value="Unassembled WGS sequence"/>
</dbReference>
<feature type="transmembrane region" description="Helical" evidence="1">
    <location>
        <begin position="64"/>
        <end position="84"/>
    </location>
</feature>
<protein>
    <submittedName>
        <fullName evidence="2">Uncharacterized protein</fullName>
    </submittedName>
</protein>